<dbReference type="InParanoid" id="B0DIS4"/>
<feature type="region of interest" description="Disordered" evidence="1">
    <location>
        <begin position="1"/>
        <end position="27"/>
    </location>
</feature>
<name>B0DIS4_LACBS</name>
<dbReference type="Proteomes" id="UP000001194">
    <property type="component" value="Unassembled WGS sequence"/>
</dbReference>
<evidence type="ECO:0000313" key="3">
    <source>
        <dbReference type="Proteomes" id="UP000001194"/>
    </source>
</evidence>
<dbReference type="KEGG" id="lbc:LACBIDRAFT_303022"/>
<protein>
    <submittedName>
        <fullName evidence="2">Predicted protein</fullName>
    </submittedName>
</protein>
<reference evidence="2 3" key="1">
    <citation type="journal article" date="2008" name="Nature">
        <title>The genome of Laccaria bicolor provides insights into mycorrhizal symbiosis.</title>
        <authorList>
            <person name="Martin F."/>
            <person name="Aerts A."/>
            <person name="Ahren D."/>
            <person name="Brun A."/>
            <person name="Danchin E.G.J."/>
            <person name="Duchaussoy F."/>
            <person name="Gibon J."/>
            <person name="Kohler A."/>
            <person name="Lindquist E."/>
            <person name="Pereda V."/>
            <person name="Salamov A."/>
            <person name="Shapiro H.J."/>
            <person name="Wuyts J."/>
            <person name="Blaudez D."/>
            <person name="Buee M."/>
            <person name="Brokstein P."/>
            <person name="Canbaeck B."/>
            <person name="Cohen D."/>
            <person name="Courty P.E."/>
            <person name="Coutinho P.M."/>
            <person name="Delaruelle C."/>
            <person name="Detter J.C."/>
            <person name="Deveau A."/>
            <person name="DiFazio S."/>
            <person name="Duplessis S."/>
            <person name="Fraissinet-Tachet L."/>
            <person name="Lucic E."/>
            <person name="Frey-Klett P."/>
            <person name="Fourrey C."/>
            <person name="Feussner I."/>
            <person name="Gay G."/>
            <person name="Grimwood J."/>
            <person name="Hoegger P.J."/>
            <person name="Jain P."/>
            <person name="Kilaru S."/>
            <person name="Labbe J."/>
            <person name="Lin Y.C."/>
            <person name="Legue V."/>
            <person name="Le Tacon F."/>
            <person name="Marmeisse R."/>
            <person name="Melayah D."/>
            <person name="Montanini B."/>
            <person name="Muratet M."/>
            <person name="Nehls U."/>
            <person name="Niculita-Hirzel H."/>
            <person name="Oudot-Le Secq M.P."/>
            <person name="Peter M."/>
            <person name="Quesneville H."/>
            <person name="Rajashekar B."/>
            <person name="Reich M."/>
            <person name="Rouhier N."/>
            <person name="Schmutz J."/>
            <person name="Yin T."/>
            <person name="Chalot M."/>
            <person name="Henrissat B."/>
            <person name="Kuees U."/>
            <person name="Lucas S."/>
            <person name="Van de Peer Y."/>
            <person name="Podila G.K."/>
            <person name="Polle A."/>
            <person name="Pukkila P.J."/>
            <person name="Richardson P.M."/>
            <person name="Rouze P."/>
            <person name="Sanders I.R."/>
            <person name="Stajich J.E."/>
            <person name="Tunlid A."/>
            <person name="Tuskan G."/>
            <person name="Grigoriev I.V."/>
        </authorList>
    </citation>
    <scope>NUCLEOTIDE SEQUENCE [LARGE SCALE GENOMIC DNA]</scope>
    <source>
        <strain evidence="3">S238N-H82 / ATCC MYA-4686</strain>
    </source>
</reference>
<gene>
    <name evidence="2" type="ORF">LACBIDRAFT_303022</name>
</gene>
<dbReference type="HOGENOM" id="CLU_2223719_0_0_1"/>
<dbReference type="AlphaFoldDB" id="B0DIS4"/>
<dbReference type="GeneID" id="6079560"/>
<sequence length="106" mass="12019">MPHSTSFRSDHSATQGPGPREIVRAWPGGRARHVDGRSWHGHGRRPGNGICHLEGLEVSVVKYILRSVLDTPAEGRFMGRVSYWLRDRPRDSLQNFLFIGFRDLAI</sequence>
<feature type="compositionally biased region" description="Polar residues" evidence="1">
    <location>
        <begin position="1"/>
        <end position="15"/>
    </location>
</feature>
<evidence type="ECO:0000313" key="2">
    <source>
        <dbReference type="EMBL" id="EDR05393.1"/>
    </source>
</evidence>
<dbReference type="EMBL" id="DS547113">
    <property type="protein sequence ID" value="EDR05393.1"/>
    <property type="molecule type" value="Genomic_DNA"/>
</dbReference>
<accession>B0DIS4</accession>
<keyword evidence="3" id="KW-1185">Reference proteome</keyword>
<dbReference type="RefSeq" id="XP_001883951.1">
    <property type="nucleotide sequence ID" value="XM_001883916.1"/>
</dbReference>
<proteinExistence type="predicted"/>
<evidence type="ECO:0000256" key="1">
    <source>
        <dbReference type="SAM" id="MobiDB-lite"/>
    </source>
</evidence>
<organism evidence="3">
    <name type="scientific">Laccaria bicolor (strain S238N-H82 / ATCC MYA-4686)</name>
    <name type="common">Bicoloured deceiver</name>
    <name type="synonym">Laccaria laccata var. bicolor</name>
    <dbReference type="NCBI Taxonomy" id="486041"/>
    <lineage>
        <taxon>Eukaryota</taxon>
        <taxon>Fungi</taxon>
        <taxon>Dikarya</taxon>
        <taxon>Basidiomycota</taxon>
        <taxon>Agaricomycotina</taxon>
        <taxon>Agaricomycetes</taxon>
        <taxon>Agaricomycetidae</taxon>
        <taxon>Agaricales</taxon>
        <taxon>Agaricineae</taxon>
        <taxon>Hydnangiaceae</taxon>
        <taxon>Laccaria</taxon>
    </lineage>
</organism>